<dbReference type="Proteomes" id="UP000199150">
    <property type="component" value="Unassembled WGS sequence"/>
</dbReference>
<feature type="compositionally biased region" description="Pro residues" evidence="1">
    <location>
        <begin position="36"/>
        <end position="47"/>
    </location>
</feature>
<sequence length="56" mass="5851">MTLTATHIQDDPPPPVSDPAPDVPDISPVPKGEEPIPVPEPLPPPDAWGPRGLEAV</sequence>
<name>A0A1G4RCL5_9CAUL</name>
<feature type="region of interest" description="Disordered" evidence="1">
    <location>
        <begin position="1"/>
        <end position="56"/>
    </location>
</feature>
<organism evidence="2 3">
    <name type="scientific">Asticcacaulis taihuensis</name>
    <dbReference type="NCBI Taxonomy" id="260084"/>
    <lineage>
        <taxon>Bacteria</taxon>
        <taxon>Pseudomonadati</taxon>
        <taxon>Pseudomonadota</taxon>
        <taxon>Alphaproteobacteria</taxon>
        <taxon>Caulobacterales</taxon>
        <taxon>Caulobacteraceae</taxon>
        <taxon>Asticcacaulis</taxon>
    </lineage>
</organism>
<gene>
    <name evidence="2" type="ORF">SAMN02927928_1739</name>
</gene>
<evidence type="ECO:0000313" key="2">
    <source>
        <dbReference type="EMBL" id="SCW53979.1"/>
    </source>
</evidence>
<evidence type="ECO:0000313" key="3">
    <source>
        <dbReference type="Proteomes" id="UP000199150"/>
    </source>
</evidence>
<dbReference type="EMBL" id="FMTS01000002">
    <property type="protein sequence ID" value="SCW53979.1"/>
    <property type="molecule type" value="Genomic_DNA"/>
</dbReference>
<accession>A0A1G4RCL5</accession>
<proteinExistence type="predicted"/>
<dbReference type="AlphaFoldDB" id="A0A1G4RCL5"/>
<dbReference type="RefSeq" id="WP_170828250.1">
    <property type="nucleotide sequence ID" value="NZ_CBCRYE010000004.1"/>
</dbReference>
<protein>
    <submittedName>
        <fullName evidence="2">Uncharacterized protein</fullName>
    </submittedName>
</protein>
<reference evidence="3" key="1">
    <citation type="submission" date="2016-10" db="EMBL/GenBank/DDBJ databases">
        <authorList>
            <person name="Varghese N."/>
            <person name="Submissions S."/>
        </authorList>
    </citation>
    <scope>NUCLEOTIDE SEQUENCE [LARGE SCALE GENOMIC DNA]</scope>
    <source>
        <strain evidence="3">CGMCC 1.3431</strain>
    </source>
</reference>
<keyword evidence="3" id="KW-1185">Reference proteome</keyword>
<evidence type="ECO:0000256" key="1">
    <source>
        <dbReference type="SAM" id="MobiDB-lite"/>
    </source>
</evidence>
<feature type="compositionally biased region" description="Pro residues" evidence="1">
    <location>
        <begin position="11"/>
        <end position="22"/>
    </location>
</feature>